<dbReference type="PIRSF" id="PIRSF036402">
    <property type="entry name" value="Ureas_acces_UreE"/>
    <property type="match status" value="1"/>
</dbReference>
<dbReference type="Proteomes" id="UP000318801">
    <property type="component" value="Unassembled WGS sequence"/>
</dbReference>
<evidence type="ECO:0000256" key="6">
    <source>
        <dbReference type="SAM" id="MobiDB-lite"/>
    </source>
</evidence>
<keyword evidence="3 5" id="KW-0533">Nickel</keyword>
<evidence type="ECO:0000256" key="1">
    <source>
        <dbReference type="ARBA" id="ARBA00004496"/>
    </source>
</evidence>
<proteinExistence type="inferred from homology"/>
<dbReference type="Pfam" id="PF05194">
    <property type="entry name" value="UreE_C"/>
    <property type="match status" value="1"/>
</dbReference>
<dbReference type="RefSeq" id="WP_141148196.1">
    <property type="nucleotide sequence ID" value="NZ_VHLG01000003.1"/>
</dbReference>
<keyword evidence="2 5" id="KW-0963">Cytoplasm</keyword>
<gene>
    <name evidence="5" type="primary">ureE</name>
    <name evidence="8" type="ORF">FJU08_06580</name>
</gene>
<comment type="function">
    <text evidence="5">Involved in urease metallocenter assembly. Binds nickel. Probably functions as a nickel donor during metallocenter assembly.</text>
</comment>
<organism evidence="8 9">
    <name type="scientific">Martelella alba</name>
    <dbReference type="NCBI Taxonomy" id="2590451"/>
    <lineage>
        <taxon>Bacteria</taxon>
        <taxon>Pseudomonadati</taxon>
        <taxon>Pseudomonadota</taxon>
        <taxon>Alphaproteobacteria</taxon>
        <taxon>Hyphomicrobiales</taxon>
        <taxon>Aurantimonadaceae</taxon>
        <taxon>Martelella</taxon>
    </lineage>
</organism>
<dbReference type="Pfam" id="PF02814">
    <property type="entry name" value="UreE_N"/>
    <property type="match status" value="1"/>
</dbReference>
<dbReference type="InterPro" id="IPR007864">
    <property type="entry name" value="UreE_C_dom"/>
</dbReference>
<dbReference type="SMART" id="SM00988">
    <property type="entry name" value="UreE_N"/>
    <property type="match status" value="1"/>
</dbReference>
<name>A0A506UDE2_9HYPH</name>
<evidence type="ECO:0000313" key="9">
    <source>
        <dbReference type="Proteomes" id="UP000318801"/>
    </source>
</evidence>
<protein>
    <recommendedName>
        <fullName evidence="5">Urease accessory protein UreE</fullName>
    </recommendedName>
</protein>
<dbReference type="InterPro" id="IPR004029">
    <property type="entry name" value="UreE_N"/>
</dbReference>
<dbReference type="CDD" id="cd00571">
    <property type="entry name" value="UreE"/>
    <property type="match status" value="1"/>
</dbReference>
<dbReference type="SUPFAM" id="SSF69737">
    <property type="entry name" value="Urease metallochaperone UreE, C-terminal domain"/>
    <property type="match status" value="1"/>
</dbReference>
<dbReference type="Gene3D" id="2.60.260.20">
    <property type="entry name" value="Urease metallochaperone UreE, N-terminal domain"/>
    <property type="match status" value="1"/>
</dbReference>
<sequence>MQRISSYIPAGTDDRPVAGRVVLTHDQRHLRRKLLPLENGGSVMLDLKDAVLFASGDRLELDNGDLIEIVAAPEEVFEIRPQNALHLVELAWHLGNRHLPAQIEENRILILRDHVIRQMLEGLGASVTDIVAPFHPVRGAYHSHDHGHEHSHSHAHSHDHHHDDDHQHGDDHHHHHGDHDHSGHHHHG</sequence>
<evidence type="ECO:0000256" key="5">
    <source>
        <dbReference type="HAMAP-Rule" id="MF_00822"/>
    </source>
</evidence>
<evidence type="ECO:0000259" key="7">
    <source>
        <dbReference type="SMART" id="SM00988"/>
    </source>
</evidence>
<dbReference type="GO" id="GO:0006457">
    <property type="term" value="P:protein folding"/>
    <property type="evidence" value="ECO:0007669"/>
    <property type="project" value="InterPro"/>
</dbReference>
<dbReference type="InterPro" id="IPR036118">
    <property type="entry name" value="UreE_N_sf"/>
</dbReference>
<accession>A0A506UDE2</accession>
<evidence type="ECO:0000256" key="4">
    <source>
        <dbReference type="ARBA" id="ARBA00023186"/>
    </source>
</evidence>
<dbReference type="InterPro" id="IPR012406">
    <property type="entry name" value="UreE"/>
</dbReference>
<dbReference type="AlphaFoldDB" id="A0A506UDE2"/>
<comment type="subcellular location">
    <subcellularLocation>
        <location evidence="1 5">Cytoplasm</location>
    </subcellularLocation>
</comment>
<dbReference type="SUPFAM" id="SSF69287">
    <property type="entry name" value="Urease metallochaperone UreE, N-terminal domain"/>
    <property type="match status" value="1"/>
</dbReference>
<dbReference type="GO" id="GO:0019627">
    <property type="term" value="P:urea metabolic process"/>
    <property type="evidence" value="ECO:0007669"/>
    <property type="project" value="InterPro"/>
</dbReference>
<comment type="caution">
    <text evidence="8">The sequence shown here is derived from an EMBL/GenBank/DDBJ whole genome shotgun (WGS) entry which is preliminary data.</text>
</comment>
<keyword evidence="9" id="KW-1185">Reference proteome</keyword>
<dbReference type="Gene3D" id="3.30.70.790">
    <property type="entry name" value="UreE, C-terminal domain"/>
    <property type="match status" value="1"/>
</dbReference>
<dbReference type="GO" id="GO:0016151">
    <property type="term" value="F:nickel cation binding"/>
    <property type="evidence" value="ECO:0007669"/>
    <property type="project" value="UniProtKB-UniRule"/>
</dbReference>
<dbReference type="EMBL" id="VHLG01000003">
    <property type="protein sequence ID" value="TPW31426.1"/>
    <property type="molecule type" value="Genomic_DNA"/>
</dbReference>
<feature type="compositionally biased region" description="Basic and acidic residues" evidence="6">
    <location>
        <begin position="142"/>
        <end position="152"/>
    </location>
</feature>
<dbReference type="GO" id="GO:0005737">
    <property type="term" value="C:cytoplasm"/>
    <property type="evidence" value="ECO:0007669"/>
    <property type="project" value="UniProtKB-SubCell"/>
</dbReference>
<evidence type="ECO:0000256" key="3">
    <source>
        <dbReference type="ARBA" id="ARBA00022596"/>
    </source>
</evidence>
<feature type="region of interest" description="Disordered" evidence="6">
    <location>
        <begin position="139"/>
        <end position="188"/>
    </location>
</feature>
<evidence type="ECO:0000256" key="2">
    <source>
        <dbReference type="ARBA" id="ARBA00022490"/>
    </source>
</evidence>
<feature type="domain" description="UreE urease accessory N-terminal" evidence="7">
    <location>
        <begin position="3"/>
        <end position="67"/>
    </location>
</feature>
<comment type="similarity">
    <text evidence="5">Belongs to the UreE family.</text>
</comment>
<dbReference type="GO" id="GO:0051082">
    <property type="term" value="F:unfolded protein binding"/>
    <property type="evidence" value="ECO:0007669"/>
    <property type="project" value="UniProtKB-UniRule"/>
</dbReference>
<keyword evidence="4 5" id="KW-0143">Chaperone</keyword>
<reference evidence="8 9" key="1">
    <citation type="submission" date="2019-06" db="EMBL/GenBank/DDBJ databases">
        <authorList>
            <person name="Li M."/>
        </authorList>
    </citation>
    <scope>NUCLEOTIDE SEQUENCE [LARGE SCALE GENOMIC DNA]</scope>
    <source>
        <strain evidence="8 9">BGMRC2036</strain>
    </source>
</reference>
<evidence type="ECO:0000313" key="8">
    <source>
        <dbReference type="EMBL" id="TPW31426.1"/>
    </source>
</evidence>
<dbReference type="HAMAP" id="MF_00822">
    <property type="entry name" value="UreE"/>
    <property type="match status" value="1"/>
</dbReference>
<feature type="compositionally biased region" description="Basic and acidic residues" evidence="6">
    <location>
        <begin position="160"/>
        <end position="181"/>
    </location>
</feature>
<dbReference type="GO" id="GO:0065003">
    <property type="term" value="P:protein-containing complex assembly"/>
    <property type="evidence" value="ECO:0007669"/>
    <property type="project" value="InterPro"/>
</dbReference>
<dbReference type="OrthoDB" id="9802215at2"/>